<keyword evidence="1" id="KW-0677">Repeat</keyword>
<accession>C8X150</accession>
<proteinExistence type="predicted"/>
<dbReference type="PANTHER" id="PTHR45586:SF1">
    <property type="entry name" value="LIPOPOLYSACCHARIDE ASSEMBLY PROTEIN B"/>
    <property type="match status" value="1"/>
</dbReference>
<dbReference type="Pfam" id="PF14559">
    <property type="entry name" value="TPR_19"/>
    <property type="match status" value="1"/>
</dbReference>
<dbReference type="InterPro" id="IPR051012">
    <property type="entry name" value="CellSynth/LPSAsmb/PSIAsmb"/>
</dbReference>
<reference evidence="5 6" key="2">
    <citation type="journal article" date="2010" name="Stand. Genomic Sci.">
        <title>Complete genome sequence of Desulfohalobium retbaense type strain (HR(100)).</title>
        <authorList>
            <person name="Spring S."/>
            <person name="Nolan M."/>
            <person name="Lapidus A."/>
            <person name="Glavina Del Rio T."/>
            <person name="Copeland A."/>
            <person name="Tice H."/>
            <person name="Cheng J.F."/>
            <person name="Lucas S."/>
            <person name="Land M."/>
            <person name="Chen F."/>
            <person name="Bruce D."/>
            <person name="Goodwin L."/>
            <person name="Pitluck S."/>
            <person name="Ivanova N."/>
            <person name="Mavromatis K."/>
            <person name="Mikhailova N."/>
            <person name="Pati A."/>
            <person name="Chen A."/>
            <person name="Palaniappan K."/>
            <person name="Hauser L."/>
            <person name="Chang Y.J."/>
            <person name="Jeffries C.D."/>
            <person name="Munk C."/>
            <person name="Kiss H."/>
            <person name="Chain P."/>
            <person name="Han C."/>
            <person name="Brettin T."/>
            <person name="Detter J.C."/>
            <person name="Schuler E."/>
            <person name="Goker M."/>
            <person name="Rohde M."/>
            <person name="Bristow J."/>
            <person name="Eisen J.A."/>
            <person name="Markowitz V."/>
            <person name="Hugenholtz P."/>
            <person name="Kyrpides N.C."/>
            <person name="Klenk H.P."/>
        </authorList>
    </citation>
    <scope>NUCLEOTIDE SEQUENCE [LARGE SCALE GENOMIC DNA]</scope>
    <source>
        <strain evidence="5 6">DSM 5692</strain>
    </source>
</reference>
<dbReference type="EMBL" id="CP001734">
    <property type="protein sequence ID" value="ACV68147.1"/>
    <property type="molecule type" value="Genomic_DNA"/>
</dbReference>
<dbReference type="AlphaFoldDB" id="C8X150"/>
<evidence type="ECO:0000256" key="1">
    <source>
        <dbReference type="ARBA" id="ARBA00022737"/>
    </source>
</evidence>
<feature type="repeat" description="TPR" evidence="3">
    <location>
        <begin position="513"/>
        <end position="546"/>
    </location>
</feature>
<dbReference type="Pfam" id="PF07721">
    <property type="entry name" value="TPR_4"/>
    <property type="match status" value="1"/>
</dbReference>
<dbReference type="SUPFAM" id="SSF48452">
    <property type="entry name" value="TPR-like"/>
    <property type="match status" value="3"/>
</dbReference>
<keyword evidence="2 3" id="KW-0802">TPR repeat</keyword>
<dbReference type="GO" id="GO:0042802">
    <property type="term" value="F:identical protein binding"/>
    <property type="evidence" value="ECO:0007669"/>
    <property type="project" value="InterPro"/>
</dbReference>
<feature type="chain" id="PRO_5002994219" evidence="4">
    <location>
        <begin position="25"/>
        <end position="563"/>
    </location>
</feature>
<evidence type="ECO:0000313" key="6">
    <source>
        <dbReference type="Proteomes" id="UP000001052"/>
    </source>
</evidence>
<dbReference type="SMART" id="SM00028">
    <property type="entry name" value="TPR"/>
    <property type="match status" value="10"/>
</dbReference>
<dbReference type="Pfam" id="PF13429">
    <property type="entry name" value="TPR_15"/>
    <property type="match status" value="1"/>
</dbReference>
<dbReference type="KEGG" id="drt:Dret_0856"/>
<reference evidence="6" key="1">
    <citation type="submission" date="2009-09" db="EMBL/GenBank/DDBJ databases">
        <title>The complete chromosome of Desulfohalobium retbaense DSM 5692.</title>
        <authorList>
            <consortium name="US DOE Joint Genome Institute (JGI-PGF)"/>
            <person name="Lucas S."/>
            <person name="Copeland A."/>
            <person name="Lapidus A."/>
            <person name="Glavina del Rio T."/>
            <person name="Dalin E."/>
            <person name="Tice H."/>
            <person name="Bruce D."/>
            <person name="Goodwin L."/>
            <person name="Pitluck S."/>
            <person name="Kyrpides N."/>
            <person name="Mavromatis K."/>
            <person name="Ivanova N."/>
            <person name="Mikhailova N."/>
            <person name="Munk A.C."/>
            <person name="Brettin T."/>
            <person name="Detter J.C."/>
            <person name="Han C."/>
            <person name="Tapia R."/>
            <person name="Larimer F."/>
            <person name="Land M."/>
            <person name="Hauser L."/>
            <person name="Markowitz V."/>
            <person name="Cheng J.-F."/>
            <person name="Hugenholtz P."/>
            <person name="Woyke T."/>
            <person name="Wu D."/>
            <person name="Spring S."/>
            <person name="Klenk H.-P."/>
            <person name="Eisen J.A."/>
        </authorList>
    </citation>
    <scope>NUCLEOTIDE SEQUENCE [LARGE SCALE GENOMIC DNA]</scope>
    <source>
        <strain evidence="6">DSM 5692</strain>
    </source>
</reference>
<dbReference type="Pfam" id="PF13428">
    <property type="entry name" value="TPR_14"/>
    <property type="match status" value="1"/>
</dbReference>
<dbReference type="HOGENOM" id="CLU_007251_3_0_7"/>
<dbReference type="PANTHER" id="PTHR45586">
    <property type="entry name" value="TPR REPEAT-CONTAINING PROTEIN PA4667"/>
    <property type="match status" value="1"/>
</dbReference>
<organism evidence="5 6">
    <name type="scientific">Desulfohalobium retbaense (strain ATCC 49708 / DSM 5692 / JCM 16813 / HR100)</name>
    <dbReference type="NCBI Taxonomy" id="485915"/>
    <lineage>
        <taxon>Bacteria</taxon>
        <taxon>Pseudomonadati</taxon>
        <taxon>Thermodesulfobacteriota</taxon>
        <taxon>Desulfovibrionia</taxon>
        <taxon>Desulfovibrionales</taxon>
        <taxon>Desulfohalobiaceae</taxon>
        <taxon>Desulfohalobium</taxon>
    </lineage>
</organism>
<dbReference type="Proteomes" id="UP000001052">
    <property type="component" value="Chromosome"/>
</dbReference>
<dbReference type="Gene3D" id="1.25.40.10">
    <property type="entry name" value="Tetratricopeptide repeat domain"/>
    <property type="match status" value="3"/>
</dbReference>
<name>C8X150_DESRD</name>
<gene>
    <name evidence="5" type="ordered locus">Dret_0856</name>
</gene>
<dbReference type="RefSeq" id="WP_015751305.1">
    <property type="nucleotide sequence ID" value="NC_013223.1"/>
</dbReference>
<dbReference type="STRING" id="485915.Dret_0856"/>
<dbReference type="eggNOG" id="COG0457">
    <property type="taxonomic scope" value="Bacteria"/>
</dbReference>
<dbReference type="InterPro" id="IPR019734">
    <property type="entry name" value="TPR_rpt"/>
</dbReference>
<dbReference type="InterPro" id="IPR011990">
    <property type="entry name" value="TPR-like_helical_dom_sf"/>
</dbReference>
<feature type="repeat" description="TPR" evidence="3">
    <location>
        <begin position="410"/>
        <end position="443"/>
    </location>
</feature>
<keyword evidence="4" id="KW-0732">Signal</keyword>
<sequence length="563" mass="63620">MPRMLRFVLAFLALVCVGCTPRSAPDLTPPAQWQLSPAARTDFLFLKAQALLAEGNAPAAAQALSRALEEDPQPTLYLELAETYWRNEERQKAKTILKEATERFPDQFAFVANLAQIYMAGQRPKAAAATLRSYIQDHPDNWTARAKLGEIQVRIQAFADAVDTLQTIPEPEREPEHLFFLGQAQAGLGLLQKASDNLQSAVDKAPQMAKAWAELGYIRERQKDYPAAITAYTRLSELQPDNQEVLIRLIELHLELNNPDKAQTLAESGPGTESFRLRCVDVFLQNGFYTPARAMLDTIRESADFSPKTYLYEALYWYQKERNPARAIEALRQIPASAPFYNQSLHFLGQMHLERDQPEQAVQVARKGKATFPDIPDFWLLHSNALRRQDKPQKALEVINDALEKWPEDTDLLYQKGLLAEALDQSDTAMASMEQIISLDPEHADALNFVGYSLAEQGRELDRALVLIKNAVELRPENGYILDSLAWVYYQKGNYAKAWDIIQEAVQLSTEDPTIWEHYGDIAAKLQKTKEARRGYRKAIELGAEDQTSIDKKLQTLPEPAPL</sequence>
<feature type="signal peptide" evidence="4">
    <location>
        <begin position="1"/>
        <end position="24"/>
    </location>
</feature>
<evidence type="ECO:0000256" key="3">
    <source>
        <dbReference type="PROSITE-ProRule" id="PRU00339"/>
    </source>
</evidence>
<dbReference type="InterPro" id="IPR011717">
    <property type="entry name" value="TPR-4"/>
</dbReference>
<evidence type="ECO:0000256" key="2">
    <source>
        <dbReference type="ARBA" id="ARBA00022803"/>
    </source>
</evidence>
<dbReference type="Pfam" id="PF13432">
    <property type="entry name" value="TPR_16"/>
    <property type="match status" value="2"/>
</dbReference>
<feature type="repeat" description="TPR" evidence="3">
    <location>
        <begin position="209"/>
        <end position="242"/>
    </location>
</feature>
<feature type="repeat" description="TPR" evidence="3">
    <location>
        <begin position="479"/>
        <end position="512"/>
    </location>
</feature>
<dbReference type="PROSITE" id="PS50005">
    <property type="entry name" value="TPR"/>
    <property type="match status" value="4"/>
</dbReference>
<keyword evidence="6" id="KW-1185">Reference proteome</keyword>
<protein>
    <submittedName>
        <fullName evidence="5">Tetratricopeptide TPR_2 repeat protein</fullName>
    </submittedName>
</protein>
<evidence type="ECO:0000256" key="4">
    <source>
        <dbReference type="SAM" id="SignalP"/>
    </source>
</evidence>
<dbReference type="OrthoDB" id="9766710at2"/>
<evidence type="ECO:0000313" key="5">
    <source>
        <dbReference type="EMBL" id="ACV68147.1"/>
    </source>
</evidence>